<keyword evidence="3" id="KW-0804">Transcription</keyword>
<evidence type="ECO:0000313" key="9">
    <source>
        <dbReference type="Proteomes" id="UP001174909"/>
    </source>
</evidence>
<dbReference type="AlphaFoldDB" id="A0AA35X5H9"/>
<dbReference type="Proteomes" id="UP001174909">
    <property type="component" value="Unassembled WGS sequence"/>
</dbReference>
<dbReference type="Gene3D" id="3.90.640.10">
    <property type="entry name" value="Actin, Chain A, domain 4"/>
    <property type="match status" value="2"/>
</dbReference>
<comment type="caution">
    <text evidence="8">The sequence shown here is derived from an EMBL/GenBank/DDBJ whole genome shotgun (WGS) entry which is preliminary data.</text>
</comment>
<keyword evidence="9" id="KW-1185">Reference proteome</keyword>
<gene>
    <name evidence="8" type="ORF">GBAR_LOCUS21670</name>
</gene>
<keyword evidence="2" id="KW-0805">Transcription regulation</keyword>
<evidence type="ECO:0000256" key="3">
    <source>
        <dbReference type="ARBA" id="ARBA00023163"/>
    </source>
</evidence>
<feature type="compositionally biased region" description="Basic and acidic residues" evidence="7">
    <location>
        <begin position="417"/>
        <end position="432"/>
    </location>
</feature>
<dbReference type="SUPFAM" id="SSF53067">
    <property type="entry name" value="Actin-like ATPase domain"/>
    <property type="match status" value="2"/>
</dbReference>
<feature type="region of interest" description="Disordered" evidence="7">
    <location>
        <begin position="417"/>
        <end position="441"/>
    </location>
</feature>
<accession>A0AA35X5H9</accession>
<comment type="subcellular location">
    <subcellularLocation>
        <location evidence="1">Nucleus</location>
    </subcellularLocation>
</comment>
<dbReference type="PANTHER" id="PTHR11937">
    <property type="entry name" value="ACTIN"/>
    <property type="match status" value="1"/>
</dbReference>
<keyword evidence="4" id="KW-0539">Nucleus</keyword>
<dbReference type="SMART" id="SM00268">
    <property type="entry name" value="ACTIN"/>
    <property type="match status" value="1"/>
</dbReference>
<dbReference type="Pfam" id="PF00022">
    <property type="entry name" value="Actin"/>
    <property type="match status" value="2"/>
</dbReference>
<dbReference type="EMBL" id="CASHTH010003016">
    <property type="protein sequence ID" value="CAI8038905.1"/>
    <property type="molecule type" value="Genomic_DNA"/>
</dbReference>
<proteinExistence type="inferred from homology"/>
<evidence type="ECO:0000256" key="4">
    <source>
        <dbReference type="ARBA" id="ARBA00023242"/>
    </source>
</evidence>
<dbReference type="Gene3D" id="3.30.420.40">
    <property type="match status" value="4"/>
</dbReference>
<keyword evidence="6" id="KW-0175">Coiled coil</keyword>
<evidence type="ECO:0000256" key="6">
    <source>
        <dbReference type="SAM" id="Coils"/>
    </source>
</evidence>
<comment type="similarity">
    <text evidence="5">Belongs to the actin family.</text>
</comment>
<evidence type="ECO:0000313" key="8">
    <source>
        <dbReference type="EMBL" id="CAI8038905.1"/>
    </source>
</evidence>
<evidence type="ECO:0000256" key="1">
    <source>
        <dbReference type="ARBA" id="ARBA00004123"/>
    </source>
</evidence>
<dbReference type="InterPro" id="IPR043129">
    <property type="entry name" value="ATPase_NBD"/>
</dbReference>
<evidence type="ECO:0000256" key="7">
    <source>
        <dbReference type="SAM" id="MobiDB-lite"/>
    </source>
</evidence>
<dbReference type="InterPro" id="IPR004000">
    <property type="entry name" value="Actin"/>
</dbReference>
<reference evidence="8" key="1">
    <citation type="submission" date="2023-03" db="EMBL/GenBank/DDBJ databases">
        <authorList>
            <person name="Steffen K."/>
            <person name="Cardenas P."/>
        </authorList>
    </citation>
    <scope>NUCLEOTIDE SEQUENCE</scope>
</reference>
<evidence type="ECO:0000256" key="5">
    <source>
        <dbReference type="RuleBase" id="RU000487"/>
    </source>
</evidence>
<organism evidence="8 9">
    <name type="scientific">Geodia barretti</name>
    <name type="common">Barrett's horny sponge</name>
    <dbReference type="NCBI Taxonomy" id="519541"/>
    <lineage>
        <taxon>Eukaryota</taxon>
        <taxon>Metazoa</taxon>
        <taxon>Porifera</taxon>
        <taxon>Demospongiae</taxon>
        <taxon>Heteroscleromorpha</taxon>
        <taxon>Tetractinellida</taxon>
        <taxon>Astrophorina</taxon>
        <taxon>Geodiidae</taxon>
        <taxon>Geodia</taxon>
    </lineage>
</organism>
<evidence type="ECO:0000256" key="2">
    <source>
        <dbReference type="ARBA" id="ARBA00023015"/>
    </source>
</evidence>
<sequence length="670" mass="75187">MSVHDASNQQLYHFAEEQATPDPYLTPEYTATHRGKGTSIIIDNGSSYCRMGWAGDEKPAIVFRNAVARSRGKRGESDQVCVGNDISSVEAVRSSLRTQFDRCLVSNYSVQEQLLDYGFAHLGLHRQSAIRHPVVITEPVCNPGYCRGQMSELLFEAYDVPAVAYGVDALFGAHRGSVEQLGRPLEEGLVVSCGHCTCRILPVLQGRLDATHCKRINLGGVNVVAYLNRLLQLSRPPLLPHLTLTRAQEMVHAHCYLATDYSAELQEWGSGSRAGDVRLAQLPYSPSLATPLLVDAAGREAKDRQRRERAREQLLKVNQRKREEKIAEFEEELERLLAVQTEREQLDAEEYSLLLEQAGFPTHEALLSATQAVQSSLETEQQRLASLLQKLSAPDLGSEAVSEEWLQSLRERQKELLEQRRQRRASRQELGKRRSAASQNRMRIISQLAEEAAVGKRSKRSKEDTFGMNDDDWNVYRAISRDTGGSDSEREDIELADIKKVLDKHDPGYMRAQALPTGEVGGGGSVASLYQLPLGIERFRAPEILFQPTMVGVDQCGISDTIEYVLGSYPSDVQMRLVQNVYITGGTSLLTNFSERLTTDLRRMRPYRSRFSVVNASHKLLDGWRGASHWGQAEGNRQWFISRHDYQERGAEYLKEHSASNPYITPLESS</sequence>
<protein>
    <submittedName>
        <fullName evidence="8">Actin-related protein 5</fullName>
    </submittedName>
</protein>
<dbReference type="CDD" id="cd10211">
    <property type="entry name" value="ASKHA_NBD_Arp5"/>
    <property type="match status" value="1"/>
</dbReference>
<name>A0AA35X5H9_GEOBA</name>
<dbReference type="FunFam" id="3.30.420.40:FF:000122">
    <property type="entry name" value="ARP5 actin-related protein 5 homolog"/>
    <property type="match status" value="1"/>
</dbReference>
<dbReference type="GO" id="GO:0005634">
    <property type="term" value="C:nucleus"/>
    <property type="evidence" value="ECO:0007669"/>
    <property type="project" value="UniProtKB-SubCell"/>
</dbReference>
<feature type="coiled-coil region" evidence="6">
    <location>
        <begin position="307"/>
        <end position="349"/>
    </location>
</feature>